<feature type="transmembrane region" description="Helical" evidence="6">
    <location>
        <begin position="117"/>
        <end position="138"/>
    </location>
</feature>
<dbReference type="CDD" id="cd15904">
    <property type="entry name" value="TSPO_MBR"/>
    <property type="match status" value="1"/>
</dbReference>
<dbReference type="GO" id="GO:0033013">
    <property type="term" value="P:tetrapyrrole metabolic process"/>
    <property type="evidence" value="ECO:0007669"/>
    <property type="project" value="UniProtKB-ARBA"/>
</dbReference>
<accession>A0AAE4EZF1</accession>
<dbReference type="GO" id="GO:0016020">
    <property type="term" value="C:membrane"/>
    <property type="evidence" value="ECO:0007669"/>
    <property type="project" value="UniProtKB-SubCell"/>
</dbReference>
<comment type="similarity">
    <text evidence="2">Belongs to the TspO/BZRP family.</text>
</comment>
<dbReference type="EMBL" id="JAMQOM010000005">
    <property type="protein sequence ID" value="MDS0222269.1"/>
    <property type="molecule type" value="Genomic_DNA"/>
</dbReference>
<evidence type="ECO:0000256" key="1">
    <source>
        <dbReference type="ARBA" id="ARBA00004141"/>
    </source>
</evidence>
<dbReference type="PANTHER" id="PTHR10057">
    <property type="entry name" value="PERIPHERAL-TYPE BENZODIAZEPINE RECEPTOR"/>
    <property type="match status" value="1"/>
</dbReference>
<feature type="transmembrane region" description="Helical" evidence="6">
    <location>
        <begin position="59"/>
        <end position="80"/>
    </location>
</feature>
<keyword evidence="3 6" id="KW-0812">Transmembrane</keyword>
<keyword evidence="4 6" id="KW-1133">Transmembrane helix</keyword>
<evidence type="ECO:0000256" key="3">
    <source>
        <dbReference type="ARBA" id="ARBA00022692"/>
    </source>
</evidence>
<dbReference type="AlphaFoldDB" id="A0AAE4EZF1"/>
<dbReference type="Pfam" id="PF03073">
    <property type="entry name" value="TspO_MBR"/>
    <property type="match status" value="1"/>
</dbReference>
<evidence type="ECO:0000256" key="2">
    <source>
        <dbReference type="ARBA" id="ARBA00007524"/>
    </source>
</evidence>
<dbReference type="InterPro" id="IPR004307">
    <property type="entry name" value="TspO_MBR"/>
</dbReference>
<protein>
    <submittedName>
        <fullName evidence="7">Tryptophan-rich sensory protein</fullName>
    </submittedName>
</protein>
<keyword evidence="8" id="KW-1185">Reference proteome</keyword>
<proteinExistence type="inferred from homology"/>
<gene>
    <name evidence="7" type="ORF">NDI54_13010</name>
</gene>
<dbReference type="Gene3D" id="1.20.1260.100">
    <property type="entry name" value="TspO/MBR protein"/>
    <property type="match status" value="1"/>
</dbReference>
<feature type="transmembrane region" description="Helical" evidence="6">
    <location>
        <begin position="145"/>
        <end position="164"/>
    </location>
</feature>
<comment type="caution">
    <text evidence="7">The sequence shown here is derived from an EMBL/GenBank/DDBJ whole genome shotgun (WGS) entry which is preliminary data.</text>
</comment>
<name>A0AAE4EZF1_9EURY</name>
<evidence type="ECO:0000256" key="4">
    <source>
        <dbReference type="ARBA" id="ARBA00022989"/>
    </source>
</evidence>
<dbReference type="InterPro" id="IPR038330">
    <property type="entry name" value="TspO/MBR-related_sf"/>
</dbReference>
<dbReference type="PIRSF" id="PIRSF005859">
    <property type="entry name" value="PBR"/>
    <property type="match status" value="1"/>
</dbReference>
<evidence type="ECO:0000256" key="6">
    <source>
        <dbReference type="SAM" id="Phobius"/>
    </source>
</evidence>
<dbReference type="PANTHER" id="PTHR10057:SF0">
    <property type="entry name" value="TRANSLOCATOR PROTEIN"/>
    <property type="match status" value="1"/>
</dbReference>
<feature type="transmembrane region" description="Helical" evidence="6">
    <location>
        <begin position="92"/>
        <end position="111"/>
    </location>
</feature>
<dbReference type="RefSeq" id="WP_310896887.1">
    <property type="nucleotide sequence ID" value="NZ_JAMQOM010000005.1"/>
</dbReference>
<dbReference type="Proteomes" id="UP001253439">
    <property type="component" value="Unassembled WGS sequence"/>
</dbReference>
<evidence type="ECO:0000313" key="8">
    <source>
        <dbReference type="Proteomes" id="UP001253439"/>
    </source>
</evidence>
<dbReference type="FunFam" id="1.20.1260.100:FF:000001">
    <property type="entry name" value="translocator protein 2"/>
    <property type="match status" value="1"/>
</dbReference>
<evidence type="ECO:0000313" key="7">
    <source>
        <dbReference type="EMBL" id="MDS0222269.1"/>
    </source>
</evidence>
<evidence type="ECO:0000256" key="5">
    <source>
        <dbReference type="ARBA" id="ARBA00023136"/>
    </source>
</evidence>
<reference evidence="7 8" key="1">
    <citation type="submission" date="2022-06" db="EMBL/GenBank/DDBJ databases">
        <title>Haloarcula sp. a new haloarchaeum isolate from saline soil.</title>
        <authorList>
            <person name="Strakova D."/>
            <person name="Galisteo C."/>
            <person name="Sanchez-Porro C."/>
            <person name="Ventosa A."/>
        </authorList>
    </citation>
    <scope>NUCLEOTIDE SEQUENCE [LARGE SCALE GENOMIC DNA]</scope>
    <source>
        <strain evidence="7 8">S1AR25-5A</strain>
    </source>
</reference>
<organism evidence="7 8">
    <name type="scientific">Haloarcula terrestris</name>
    <dbReference type="NCBI Taxonomy" id="2950533"/>
    <lineage>
        <taxon>Archaea</taxon>
        <taxon>Methanobacteriati</taxon>
        <taxon>Methanobacteriota</taxon>
        <taxon>Stenosarchaea group</taxon>
        <taxon>Halobacteria</taxon>
        <taxon>Halobacteriales</taxon>
        <taxon>Haloarculaceae</taxon>
        <taxon>Haloarcula</taxon>
    </lineage>
</organism>
<comment type="subcellular location">
    <subcellularLocation>
        <location evidence="1">Membrane</location>
        <topology evidence="1">Multi-pass membrane protein</topology>
    </subcellularLocation>
</comment>
<sequence>MPSYRAKASQLARTHPLLALALTILTVEIIGASGAIFTAQGLSEWYGTLQRPALAPPNWVFGPVWTFLFVLIGVALWLVWRQANSAPTAVRLAFSVFALHFVFNIGWSTVFFGMQEIGLGLAVILVLWVLIVAMMWVFNRVDRRAALLLVPYLLWVSFAAYLNYQFWVLN</sequence>
<keyword evidence="5 6" id="KW-0472">Membrane</keyword>